<dbReference type="InterPro" id="IPR055826">
    <property type="entry name" value="DUF7402"/>
</dbReference>
<dbReference type="InterPro" id="IPR036116">
    <property type="entry name" value="FN3_sf"/>
</dbReference>
<dbReference type="GO" id="GO:0004559">
    <property type="term" value="F:alpha-mannosidase activity"/>
    <property type="evidence" value="ECO:0007669"/>
    <property type="project" value="TreeGrafter"/>
</dbReference>
<dbReference type="PANTHER" id="PTHR46017:SF1">
    <property type="entry name" value="ALPHA-MANNOSIDASE 2C1"/>
    <property type="match status" value="1"/>
</dbReference>
<dbReference type="RefSeq" id="WP_073588481.1">
    <property type="nucleotide sequence ID" value="NZ_FRFD01000005.1"/>
</dbReference>
<dbReference type="Proteomes" id="UP000184612">
    <property type="component" value="Unassembled WGS sequence"/>
</dbReference>
<evidence type="ECO:0000313" key="3">
    <source>
        <dbReference type="Proteomes" id="UP000184612"/>
    </source>
</evidence>
<dbReference type="Gene3D" id="2.70.98.30">
    <property type="entry name" value="Golgi alpha-mannosidase II, domain 4"/>
    <property type="match status" value="1"/>
</dbReference>
<keyword evidence="2" id="KW-0378">Hydrolase</keyword>
<dbReference type="SUPFAM" id="SSF49265">
    <property type="entry name" value="Fibronectin type III"/>
    <property type="match status" value="1"/>
</dbReference>
<protein>
    <submittedName>
        <fullName evidence="2">Glycosyl hydrolases family 38 C-terminal domain-containing protein</fullName>
    </submittedName>
</protein>
<proteinExistence type="predicted"/>
<evidence type="ECO:0000313" key="2">
    <source>
        <dbReference type="EMBL" id="SHO48300.1"/>
    </source>
</evidence>
<dbReference type="InterPro" id="IPR013783">
    <property type="entry name" value="Ig-like_fold"/>
</dbReference>
<dbReference type="STRING" id="1121345.SAMN02745217_01762"/>
<dbReference type="InterPro" id="IPR003961">
    <property type="entry name" value="FN3_dom"/>
</dbReference>
<dbReference type="GO" id="GO:0009313">
    <property type="term" value="P:oligosaccharide catabolic process"/>
    <property type="evidence" value="ECO:0007669"/>
    <property type="project" value="TreeGrafter"/>
</dbReference>
<feature type="domain" description="Fibronectin type-III" evidence="1">
    <location>
        <begin position="1075"/>
        <end position="1163"/>
    </location>
</feature>
<dbReference type="Pfam" id="PF00041">
    <property type="entry name" value="fn3"/>
    <property type="match status" value="1"/>
</dbReference>
<keyword evidence="3" id="KW-1185">Reference proteome</keyword>
<name>A0A1M7Y6R9_9FIRM</name>
<accession>A0A1M7Y6R9</accession>
<dbReference type="SUPFAM" id="SSF74650">
    <property type="entry name" value="Galactose mutarotase-like"/>
    <property type="match status" value="1"/>
</dbReference>
<dbReference type="CDD" id="cd00063">
    <property type="entry name" value="FN3"/>
    <property type="match status" value="1"/>
</dbReference>
<dbReference type="SUPFAM" id="SSF88713">
    <property type="entry name" value="Glycoside hydrolase/deacetylase"/>
    <property type="match status" value="1"/>
</dbReference>
<dbReference type="GO" id="GO:0030246">
    <property type="term" value="F:carbohydrate binding"/>
    <property type="evidence" value="ECO:0007669"/>
    <property type="project" value="InterPro"/>
</dbReference>
<reference evidence="2 3" key="1">
    <citation type="submission" date="2016-12" db="EMBL/GenBank/DDBJ databases">
        <authorList>
            <person name="Song W.-J."/>
            <person name="Kurnit D.M."/>
        </authorList>
    </citation>
    <scope>NUCLEOTIDE SEQUENCE [LARGE SCALE GENOMIC DNA]</scope>
    <source>
        <strain evidence="2 3">DSM 12503</strain>
    </source>
</reference>
<dbReference type="Pfam" id="PF24135">
    <property type="entry name" value="DUF7402"/>
    <property type="match status" value="1"/>
</dbReference>
<organism evidence="2 3">
    <name type="scientific">Anaerocolumna xylanovorans DSM 12503</name>
    <dbReference type="NCBI Taxonomy" id="1121345"/>
    <lineage>
        <taxon>Bacteria</taxon>
        <taxon>Bacillati</taxon>
        <taxon>Bacillota</taxon>
        <taxon>Clostridia</taxon>
        <taxon>Lachnospirales</taxon>
        <taxon>Lachnospiraceae</taxon>
        <taxon>Anaerocolumna</taxon>
    </lineage>
</organism>
<dbReference type="Gene3D" id="2.60.40.10">
    <property type="entry name" value="Immunoglobulins"/>
    <property type="match status" value="1"/>
</dbReference>
<dbReference type="InterPro" id="IPR011013">
    <property type="entry name" value="Gal_mutarotase_sf_dom"/>
</dbReference>
<gene>
    <name evidence="2" type="ORF">SAMN02745217_01762</name>
</gene>
<dbReference type="PANTHER" id="PTHR46017">
    <property type="entry name" value="ALPHA-MANNOSIDASE 2C1"/>
    <property type="match status" value="1"/>
</dbReference>
<sequence>MKKELEIIKIHQTPWILNDNGVLKSETLLHIDTSLEDCVITARILVPGQPVYSQTIGPAAWGKSAIRLLVPELIKDNDIVTFSLFAWNGNIERELASISLPQRKIRHWKIYVAHDMHLDIGYTDYQEDLIYKLFPEYLDEVLEKIDTTKEWEKDNQLKYPVEASYLLYGSALAARNADWIEKLKGNLISKRMNYPYNYLHFATEGMGTEQIVRQNYYSARFLNDILGTPPAKFAVHTDDAGFSWSHVDALTSAGQKYLSFRLQDSNWNYEDGHSPKYPRLFYLRGRTPESKLLTFDGPVYHFDDFGFRESALDITIKRITDLFLDRQTEDYPYDSYLIHLTKVRDNSGIEPNVMHNIQALNSRTDDEDRPYVFPHFINSLVEDFFEDIETHYKDIIPSVQGTLESFWSFGAAQVSYETSISKENHENVPVAEYFSALASALVPGHPYPYTNLFRAYDDMMLTDEHNWASWKYYVNDEQLKWSRNKVLEPQRIARHLLDTSFTALESLVPTEGPTIFVYNNSAWERTDIVTIETETFPHPFEIVDTCTGISLPWQKTSDGSLCFIASLVPQYGYKAFRIIPGSTPVKSKKAVAVTGNVIENDYFKVTIDTSGCICSCIDKQNNEKELVDPAAPHKMNQFVYYTSKNELYDNVLYTEDEISNAAISSETGAVMGMLVSEGRTRGVEKVVRKVILYADLPRIDIINEVFKADAPPDYTECAEEGFFTFPFNMDNFRITHDTPAGEVEPYVNPDIYLPTHQLYWSNTDFYVVNHWINVQGDKDSILFTSVNAPLVQYGGRRTCHWDKNYQIKYPWIYNWVFNNFWKTNFTYTQPGPVTYRYSITTQKACDWKQAQADRFGFDITNPLKSHIICHAQTGSLPYNAYSFLKINRDNVIATSVKMAESNGNGLIIRFHETRGLECNVCVDISGLLLNAYIIETDVIENDTAPIPSCEGRFCFSIPAYGWKTFRLLQIESCPAPSIIDACITEGGTIVKWTMPDEYSYLCYALYRGTNEDFIPGIGNYLATIDTPYYYDKQVVYNLMNDYYYKVQAIGLKEKSEFSFSTKACPKDITSIPPTIPGHPMGEAFGNYRISLSWESSIDYNGMLKGYRIYRNGVLFKNISSSMTSWMDVGLYRNTEYSYEITAFNEAGLESEKSQKITVCTTDYNYIGDIAPIAHITASSERGLDSLVTNISNGVCGMIDQDNWLPKEADTLPWIRMEWEEAHTIDTIYLWGRYGEPFTCSGTLTLNDGTCFSFRSLRTDGSATKLSIGKHSIGSLEINFLHWDIQGGISEIQLISENIEACFR</sequence>
<dbReference type="InterPro" id="IPR011330">
    <property type="entry name" value="Glyco_hydro/deAcase_b/a-brl"/>
</dbReference>
<dbReference type="PROSITE" id="PS50853">
    <property type="entry name" value="FN3"/>
    <property type="match status" value="1"/>
</dbReference>
<dbReference type="EMBL" id="FRFD01000005">
    <property type="protein sequence ID" value="SHO48300.1"/>
    <property type="molecule type" value="Genomic_DNA"/>
</dbReference>
<evidence type="ECO:0000259" key="1">
    <source>
        <dbReference type="PROSITE" id="PS50853"/>
    </source>
</evidence>